<dbReference type="InterPro" id="IPR003609">
    <property type="entry name" value="Pan_app"/>
</dbReference>
<dbReference type="Pfam" id="PF08276">
    <property type="entry name" value="PAN_2"/>
    <property type="match status" value="1"/>
</dbReference>
<dbReference type="SUPFAM" id="SSF51110">
    <property type="entry name" value="alpha-D-mannose-specific plant lectins"/>
    <property type="match status" value="1"/>
</dbReference>
<proteinExistence type="predicted"/>
<dbReference type="Pfam" id="PF01453">
    <property type="entry name" value="B_lectin"/>
    <property type="match status" value="1"/>
</dbReference>
<dbReference type="EMBL" id="SDRB02004758">
    <property type="protein sequence ID" value="THG15398.1"/>
    <property type="molecule type" value="Genomic_DNA"/>
</dbReference>
<evidence type="ECO:0000259" key="3">
    <source>
        <dbReference type="PROSITE" id="PS50948"/>
    </source>
</evidence>
<accession>A0A4S4EG36</accession>
<keyword evidence="2" id="KW-0325">Glycoprotein</keyword>
<keyword evidence="5" id="KW-1185">Reference proteome</keyword>
<organism evidence="4 5">
    <name type="scientific">Camellia sinensis var. sinensis</name>
    <name type="common">China tea</name>
    <dbReference type="NCBI Taxonomy" id="542762"/>
    <lineage>
        <taxon>Eukaryota</taxon>
        <taxon>Viridiplantae</taxon>
        <taxon>Streptophyta</taxon>
        <taxon>Embryophyta</taxon>
        <taxon>Tracheophyta</taxon>
        <taxon>Spermatophyta</taxon>
        <taxon>Magnoliopsida</taxon>
        <taxon>eudicotyledons</taxon>
        <taxon>Gunneridae</taxon>
        <taxon>Pentapetalae</taxon>
        <taxon>asterids</taxon>
        <taxon>Ericales</taxon>
        <taxon>Theaceae</taxon>
        <taxon>Camellia</taxon>
    </lineage>
</organism>
<reference evidence="4 5" key="1">
    <citation type="journal article" date="2018" name="Proc. Natl. Acad. Sci. U.S.A.">
        <title>Draft genome sequence of Camellia sinensis var. sinensis provides insights into the evolution of the tea genome and tea quality.</title>
        <authorList>
            <person name="Wei C."/>
            <person name="Yang H."/>
            <person name="Wang S."/>
            <person name="Zhao J."/>
            <person name="Liu C."/>
            <person name="Gao L."/>
            <person name="Xia E."/>
            <person name="Lu Y."/>
            <person name="Tai Y."/>
            <person name="She G."/>
            <person name="Sun J."/>
            <person name="Cao H."/>
            <person name="Tong W."/>
            <person name="Gao Q."/>
            <person name="Li Y."/>
            <person name="Deng W."/>
            <person name="Jiang X."/>
            <person name="Wang W."/>
            <person name="Chen Q."/>
            <person name="Zhang S."/>
            <person name="Li H."/>
            <person name="Wu J."/>
            <person name="Wang P."/>
            <person name="Li P."/>
            <person name="Shi C."/>
            <person name="Zheng F."/>
            <person name="Jian J."/>
            <person name="Huang B."/>
            <person name="Shan D."/>
            <person name="Shi M."/>
            <person name="Fang C."/>
            <person name="Yue Y."/>
            <person name="Li F."/>
            <person name="Li D."/>
            <person name="Wei S."/>
            <person name="Han B."/>
            <person name="Jiang C."/>
            <person name="Yin Y."/>
            <person name="Xia T."/>
            <person name="Zhang Z."/>
            <person name="Bennetzen J.L."/>
            <person name="Zhao S."/>
            <person name="Wan X."/>
        </authorList>
    </citation>
    <scope>NUCLEOTIDE SEQUENCE [LARGE SCALE GENOMIC DNA]</scope>
    <source>
        <strain evidence="5">cv. Shuchazao</strain>
        <tissue evidence="4">Leaf</tissue>
    </source>
</reference>
<dbReference type="PANTHER" id="PTHR32444">
    <property type="entry name" value="BULB-TYPE LECTIN DOMAIN-CONTAINING PROTEIN"/>
    <property type="match status" value="1"/>
</dbReference>
<feature type="domain" description="Apple" evidence="3">
    <location>
        <begin position="168"/>
        <end position="245"/>
    </location>
</feature>
<dbReference type="InterPro" id="IPR036426">
    <property type="entry name" value="Bulb-type_lectin_dom_sf"/>
</dbReference>
<dbReference type="InterPro" id="IPR001480">
    <property type="entry name" value="Bulb-type_lectin_dom"/>
</dbReference>
<evidence type="ECO:0000313" key="5">
    <source>
        <dbReference type="Proteomes" id="UP000306102"/>
    </source>
</evidence>
<gene>
    <name evidence="4" type="ORF">TEA_013504</name>
</gene>
<name>A0A4S4EG36_CAMSN</name>
<evidence type="ECO:0000256" key="2">
    <source>
        <dbReference type="ARBA" id="ARBA00023180"/>
    </source>
</evidence>
<dbReference type="AlphaFoldDB" id="A0A4S4EG36"/>
<dbReference type="PANTHER" id="PTHR32444:SF183">
    <property type="entry name" value="APPLE DOMAIN-CONTAINING PROTEIN"/>
    <property type="match status" value="1"/>
</dbReference>
<dbReference type="PROSITE" id="PS50948">
    <property type="entry name" value="PAN"/>
    <property type="match status" value="1"/>
</dbReference>
<dbReference type="Proteomes" id="UP000306102">
    <property type="component" value="Unassembled WGS sequence"/>
</dbReference>
<comment type="caution">
    <text evidence="4">The sequence shown here is derived from an EMBL/GenBank/DDBJ whole genome shotgun (WGS) entry which is preliminary data.</text>
</comment>
<protein>
    <recommendedName>
        <fullName evidence="3">Apple domain-containing protein</fullName>
    </recommendedName>
</protein>
<sequence length="328" mass="36032">MLLISSCLLFVDASRDRVLHAQSITASNTIISAGNHISSNGNTSATFLDSGNLVLRDETSSDLLRESFDYPSHTLLPGMKLSCFNNWINWMPCSSLMYWKSREDPSPRVFSLENDPLGMHQFFIIKGSRKHWTSGGNFSCCRGLKLIINGICCGDMAGGCARKAPLQCSNKSQANGKKDQFLWMSKVRLLVNPIILQHRGASDCKSVCLSNCSCSAYAYGSDGCLVGAWDLWKSGMGQNLKDPMLGDIPSPNMLLRYINIGLLCVQESAANRPTMSIVVSMLSNELVLLRSPKQPAYSTITSVPDQNLCKSRERCSLTNVTVSILKPQ</sequence>
<evidence type="ECO:0000256" key="1">
    <source>
        <dbReference type="ARBA" id="ARBA00022729"/>
    </source>
</evidence>
<dbReference type="STRING" id="542762.A0A4S4EG36"/>
<keyword evidence="1" id="KW-0732">Signal</keyword>
<evidence type="ECO:0000313" key="4">
    <source>
        <dbReference type="EMBL" id="THG15398.1"/>
    </source>
</evidence>
<dbReference type="CDD" id="cd01098">
    <property type="entry name" value="PAN_AP_plant"/>
    <property type="match status" value="1"/>
</dbReference>